<dbReference type="InterPro" id="IPR047324">
    <property type="entry name" value="LbH_gamma_CA-like"/>
</dbReference>
<protein>
    <submittedName>
        <fullName evidence="1">Gamma carbonic anhydrase family protein</fullName>
    </submittedName>
</protein>
<proteinExistence type="predicted"/>
<gene>
    <name evidence="1" type="ORF">V3328_09000</name>
</gene>
<reference evidence="1 2" key="1">
    <citation type="submission" date="2024-02" db="EMBL/GenBank/DDBJ databases">
        <title>Genome analysis and characterization of Microbaculum marinisediminis sp. nov., isolated from marine sediment.</title>
        <authorList>
            <person name="Du Z.-J."/>
            <person name="Ye Y.-Q."/>
            <person name="Zhang Z.-R."/>
            <person name="Yuan S.-M."/>
            <person name="Zhang X.-Y."/>
        </authorList>
    </citation>
    <scope>NUCLEOTIDE SEQUENCE [LARGE SCALE GENOMIC DNA]</scope>
    <source>
        <strain evidence="1 2">SDUM1044001</strain>
    </source>
</reference>
<organism evidence="1 2">
    <name type="scientific">Microbaculum marinum</name>
    <dbReference type="NCBI Taxonomy" id="1764581"/>
    <lineage>
        <taxon>Bacteria</taxon>
        <taxon>Pseudomonadati</taxon>
        <taxon>Pseudomonadota</taxon>
        <taxon>Alphaproteobacteria</taxon>
        <taxon>Hyphomicrobiales</taxon>
        <taxon>Tepidamorphaceae</taxon>
        <taxon>Microbaculum</taxon>
    </lineage>
</organism>
<dbReference type="AlphaFoldDB" id="A0AAW9RHE7"/>
<dbReference type="PANTHER" id="PTHR13061:SF29">
    <property type="entry name" value="GAMMA CARBONIC ANHYDRASE-LIKE 1, MITOCHONDRIAL-RELATED"/>
    <property type="match status" value="1"/>
</dbReference>
<dbReference type="InterPro" id="IPR011004">
    <property type="entry name" value="Trimer_LpxA-like_sf"/>
</dbReference>
<dbReference type="EMBL" id="JAZHOF010000003">
    <property type="protein sequence ID" value="MEJ8571607.1"/>
    <property type="molecule type" value="Genomic_DNA"/>
</dbReference>
<accession>A0AAW9RHE7</accession>
<name>A0AAW9RHE7_9HYPH</name>
<sequence length="187" mass="19766">MMGKSIFSLGDEEPIIHPDAWVAPTAAVIGKVWIGAGSSVWFNCVLRGDTNTIRIGERSNIQDGTIVHVDPGEMRTVVGDDVTVGHGCILHGCTLEDGAFVGMGATVLNGCVVEGGGMLAAGALLSPGKRIRRHELWAGVPARPMRALSEEEASGHLEDAASYSRKATWFDRDLGAMRSRSPLATAD</sequence>
<evidence type="ECO:0000313" key="1">
    <source>
        <dbReference type="EMBL" id="MEJ8571607.1"/>
    </source>
</evidence>
<keyword evidence="2" id="KW-1185">Reference proteome</keyword>
<dbReference type="InterPro" id="IPR050484">
    <property type="entry name" value="Transf_Hexapept/Carb_Anhydrase"/>
</dbReference>
<dbReference type="Proteomes" id="UP001378188">
    <property type="component" value="Unassembled WGS sequence"/>
</dbReference>
<comment type="caution">
    <text evidence="1">The sequence shown here is derived from an EMBL/GenBank/DDBJ whole genome shotgun (WGS) entry which is preliminary data.</text>
</comment>
<evidence type="ECO:0000313" key="2">
    <source>
        <dbReference type="Proteomes" id="UP001378188"/>
    </source>
</evidence>
<dbReference type="PANTHER" id="PTHR13061">
    <property type="entry name" value="DYNACTIN SUBUNIT P25"/>
    <property type="match status" value="1"/>
</dbReference>
<dbReference type="SUPFAM" id="SSF51161">
    <property type="entry name" value="Trimeric LpxA-like enzymes"/>
    <property type="match status" value="1"/>
</dbReference>
<dbReference type="CDD" id="cd04645">
    <property type="entry name" value="LbH_gamma_CA_like"/>
    <property type="match status" value="1"/>
</dbReference>
<dbReference type="RefSeq" id="WP_340329305.1">
    <property type="nucleotide sequence ID" value="NZ_JAZHOF010000003.1"/>
</dbReference>
<dbReference type="Gene3D" id="2.160.10.10">
    <property type="entry name" value="Hexapeptide repeat proteins"/>
    <property type="match status" value="1"/>
</dbReference>